<organism evidence="1 2">
    <name type="scientific">Actinophytocola glycyrrhizae</name>
    <dbReference type="NCBI Taxonomy" id="2044873"/>
    <lineage>
        <taxon>Bacteria</taxon>
        <taxon>Bacillati</taxon>
        <taxon>Actinomycetota</taxon>
        <taxon>Actinomycetes</taxon>
        <taxon>Pseudonocardiales</taxon>
        <taxon>Pseudonocardiaceae</taxon>
    </lineage>
</organism>
<dbReference type="EMBL" id="JBHSIS010000002">
    <property type="protein sequence ID" value="MFC4852049.1"/>
    <property type="molecule type" value="Genomic_DNA"/>
</dbReference>
<dbReference type="Proteomes" id="UP001595859">
    <property type="component" value="Unassembled WGS sequence"/>
</dbReference>
<proteinExistence type="predicted"/>
<sequence>MTVGTARGSRPHDPLLPDDVTAATGCPVLEVIRENEGSEDAPDAALTDGSWALTFDLGSGRYLSCYANRFPVARFTVQDDLDAWTAEAEFAPVDGVGDQAVILTDDTIWFRVGQEWAVQILASPDLPRSARLAAAGAAARRLAGA</sequence>
<accession>A0ABV9RTS2</accession>
<gene>
    <name evidence="1" type="ORF">ACFPCV_00940</name>
</gene>
<protein>
    <submittedName>
        <fullName evidence="1">Uncharacterized protein</fullName>
    </submittedName>
</protein>
<name>A0ABV9RTS2_9PSEU</name>
<evidence type="ECO:0000313" key="1">
    <source>
        <dbReference type="EMBL" id="MFC4852049.1"/>
    </source>
</evidence>
<evidence type="ECO:0000313" key="2">
    <source>
        <dbReference type="Proteomes" id="UP001595859"/>
    </source>
</evidence>
<keyword evidence="2" id="KW-1185">Reference proteome</keyword>
<dbReference type="RefSeq" id="WP_378053401.1">
    <property type="nucleotide sequence ID" value="NZ_JBHSIS010000002.1"/>
</dbReference>
<comment type="caution">
    <text evidence="1">The sequence shown here is derived from an EMBL/GenBank/DDBJ whole genome shotgun (WGS) entry which is preliminary data.</text>
</comment>
<reference evidence="2" key="1">
    <citation type="journal article" date="2019" name="Int. J. Syst. Evol. Microbiol.">
        <title>The Global Catalogue of Microorganisms (GCM) 10K type strain sequencing project: providing services to taxonomists for standard genome sequencing and annotation.</title>
        <authorList>
            <consortium name="The Broad Institute Genomics Platform"/>
            <consortium name="The Broad Institute Genome Sequencing Center for Infectious Disease"/>
            <person name="Wu L."/>
            <person name="Ma J."/>
        </authorList>
    </citation>
    <scope>NUCLEOTIDE SEQUENCE [LARGE SCALE GENOMIC DNA]</scope>
    <source>
        <strain evidence="2">ZS-22-S1</strain>
    </source>
</reference>